<evidence type="ECO:0000313" key="3">
    <source>
        <dbReference type="Proteomes" id="UP000667802"/>
    </source>
</evidence>
<accession>A0AAP5I6Y1</accession>
<keyword evidence="3" id="KW-1185">Reference proteome</keyword>
<organism evidence="2 3">
    <name type="scientific">Aetokthonos hydrillicola Thurmond2011</name>
    <dbReference type="NCBI Taxonomy" id="2712845"/>
    <lineage>
        <taxon>Bacteria</taxon>
        <taxon>Bacillati</taxon>
        <taxon>Cyanobacteriota</taxon>
        <taxon>Cyanophyceae</taxon>
        <taxon>Nostocales</taxon>
        <taxon>Hapalosiphonaceae</taxon>
        <taxon>Aetokthonos</taxon>
    </lineage>
</organism>
<feature type="chain" id="PRO_5042826440" description="Secreted protein" evidence="1">
    <location>
        <begin position="32"/>
        <end position="213"/>
    </location>
</feature>
<name>A0AAP5I6Y1_9CYAN</name>
<evidence type="ECO:0008006" key="4">
    <source>
        <dbReference type="Google" id="ProtNLM"/>
    </source>
</evidence>
<proteinExistence type="predicted"/>
<reference evidence="3" key="1">
    <citation type="journal article" date="2021" name="Science">
        <title>Hunting the eagle killer: A cyanobacterial neurotoxin causes vacuolar myelinopathy.</title>
        <authorList>
            <person name="Breinlinger S."/>
            <person name="Phillips T.J."/>
            <person name="Haram B.N."/>
            <person name="Mares J."/>
            <person name="Martinez Yerena J.A."/>
            <person name="Hrouzek P."/>
            <person name="Sobotka R."/>
            <person name="Henderson W.M."/>
            <person name="Schmieder P."/>
            <person name="Williams S.M."/>
            <person name="Lauderdale J.D."/>
            <person name="Wilde H.D."/>
            <person name="Gerrin W."/>
            <person name="Kust A."/>
            <person name="Washington J.W."/>
            <person name="Wagner C."/>
            <person name="Geier B."/>
            <person name="Liebeke M."/>
            <person name="Enke H."/>
            <person name="Niedermeyer T.H.J."/>
            <person name="Wilde S.B."/>
        </authorList>
    </citation>
    <scope>NUCLEOTIDE SEQUENCE [LARGE SCALE GENOMIC DNA]</scope>
    <source>
        <strain evidence="3">Thurmond2011</strain>
    </source>
</reference>
<dbReference type="AlphaFoldDB" id="A0AAP5I6Y1"/>
<protein>
    <recommendedName>
        <fullName evidence="4">Secreted protein</fullName>
    </recommendedName>
</protein>
<dbReference type="EMBL" id="JAALHA020000003">
    <property type="protein sequence ID" value="MDR9894894.1"/>
    <property type="molecule type" value="Genomic_DNA"/>
</dbReference>
<feature type="signal peptide" evidence="1">
    <location>
        <begin position="1"/>
        <end position="31"/>
    </location>
</feature>
<dbReference type="RefSeq" id="WP_208341323.1">
    <property type="nucleotide sequence ID" value="NZ_CAWQFN010000863.1"/>
</dbReference>
<comment type="caution">
    <text evidence="2">The sequence shown here is derived from an EMBL/GenBank/DDBJ whole genome shotgun (WGS) entry which is preliminary data.</text>
</comment>
<gene>
    <name evidence="2" type="ORF">G7B40_009990</name>
</gene>
<evidence type="ECO:0000256" key="1">
    <source>
        <dbReference type="SAM" id="SignalP"/>
    </source>
</evidence>
<dbReference type="Proteomes" id="UP000667802">
    <property type="component" value="Unassembled WGS sequence"/>
</dbReference>
<keyword evidence="1" id="KW-0732">Signal</keyword>
<sequence>MINIKHFPFRLSVSLTFVAVMLFHACLPAQAQTGNQSDVTGSIVTTSDVSGGRFSPSKTEGGGGRVEFENNTIETSVNQSAGIVLNQLAINNLSLPTGQSISPQIQQAVLSLLTTVPSSNGNQSQIVNELSAGGNASTRVEVRQLVNSLKGLIKTISRNGNNSQIKVNPSKLLGAVNAYNKLINNSSAEFLNNPPPALLAIQSVLSQLLNSVQ</sequence>
<evidence type="ECO:0000313" key="2">
    <source>
        <dbReference type="EMBL" id="MDR9894894.1"/>
    </source>
</evidence>